<protein>
    <submittedName>
        <fullName evidence="1">Uncharacterized protein</fullName>
    </submittedName>
</protein>
<dbReference type="Proteomes" id="UP000045706">
    <property type="component" value="Unassembled WGS sequence"/>
</dbReference>
<gene>
    <name evidence="1" type="ORF">BN1723_020808</name>
</gene>
<evidence type="ECO:0000313" key="2">
    <source>
        <dbReference type="Proteomes" id="UP000045706"/>
    </source>
</evidence>
<organism evidence="1 2">
    <name type="scientific">Verticillium longisporum</name>
    <name type="common">Verticillium dahliae var. longisporum</name>
    <dbReference type="NCBI Taxonomy" id="100787"/>
    <lineage>
        <taxon>Eukaryota</taxon>
        <taxon>Fungi</taxon>
        <taxon>Dikarya</taxon>
        <taxon>Ascomycota</taxon>
        <taxon>Pezizomycotina</taxon>
        <taxon>Sordariomycetes</taxon>
        <taxon>Hypocreomycetidae</taxon>
        <taxon>Glomerellales</taxon>
        <taxon>Plectosphaerellaceae</taxon>
        <taxon>Verticillium</taxon>
    </lineage>
</organism>
<dbReference type="EMBL" id="CVQI01000354">
    <property type="protein sequence ID" value="CRJ95285.1"/>
    <property type="molecule type" value="Genomic_DNA"/>
</dbReference>
<proteinExistence type="predicted"/>
<reference evidence="2" key="1">
    <citation type="submission" date="2015-05" db="EMBL/GenBank/DDBJ databases">
        <authorList>
            <person name="Fogelqvist Johan"/>
        </authorList>
    </citation>
    <scope>NUCLEOTIDE SEQUENCE [LARGE SCALE GENOMIC DNA]</scope>
</reference>
<sequence length="13" mass="1587">GHQHHDRCAALRW</sequence>
<name>A0A0G4KGQ5_VERLO</name>
<feature type="non-terminal residue" evidence="1">
    <location>
        <position position="1"/>
    </location>
</feature>
<accession>A0A0G4KGQ5</accession>
<evidence type="ECO:0000313" key="1">
    <source>
        <dbReference type="EMBL" id="CRJ95285.1"/>
    </source>
</evidence>